<organism evidence="19">
    <name type="scientific">Bactrocera dorsalis</name>
    <name type="common">Oriental fruit fly</name>
    <name type="synonym">Dacus dorsalis</name>
    <dbReference type="NCBI Taxonomy" id="27457"/>
    <lineage>
        <taxon>Eukaryota</taxon>
        <taxon>Metazoa</taxon>
        <taxon>Ecdysozoa</taxon>
        <taxon>Arthropoda</taxon>
        <taxon>Hexapoda</taxon>
        <taxon>Insecta</taxon>
        <taxon>Pterygota</taxon>
        <taxon>Neoptera</taxon>
        <taxon>Endopterygota</taxon>
        <taxon>Diptera</taxon>
        <taxon>Brachycera</taxon>
        <taxon>Muscomorpha</taxon>
        <taxon>Tephritoidea</taxon>
        <taxon>Tephritidae</taxon>
        <taxon>Bactrocera</taxon>
        <taxon>Bactrocera</taxon>
    </lineage>
</organism>
<dbReference type="CDD" id="cd20380">
    <property type="entry name" value="Tudor_TDRD13-like"/>
    <property type="match status" value="1"/>
</dbReference>
<evidence type="ECO:0000256" key="8">
    <source>
        <dbReference type="ARBA" id="ARBA00022840"/>
    </source>
</evidence>
<dbReference type="InterPro" id="IPR000719">
    <property type="entry name" value="Prot_kinase_dom"/>
</dbReference>
<dbReference type="PANTHER" id="PTHR22974">
    <property type="entry name" value="MIXED LINEAGE PROTEIN KINASE"/>
    <property type="match status" value="1"/>
</dbReference>
<gene>
    <name evidence="19" type="primary">TLK2</name>
</gene>
<dbReference type="PROSITE" id="PS50304">
    <property type="entry name" value="TUDOR"/>
    <property type="match status" value="1"/>
</dbReference>
<reference evidence="19" key="1">
    <citation type="journal article" date="2014" name="BMC Genomics">
        <title>Characterizing the developmental transcriptome of the oriental fruit fly, Bactrocera dorsalis (Diptera: Tephritidae) through comparative genomic analysis with Drosophila melanogaster utilizing modENCODE datasets.</title>
        <authorList>
            <person name="Geib S.M."/>
            <person name="Calla B."/>
            <person name="Hall B."/>
            <person name="Hou S."/>
            <person name="Manoukis N.C."/>
        </authorList>
    </citation>
    <scope>NUCLEOTIDE SEQUENCE</scope>
    <source>
        <strain evidence="19">Punador</strain>
    </source>
</reference>
<dbReference type="Pfam" id="PF00069">
    <property type="entry name" value="Pkinase"/>
    <property type="match status" value="1"/>
</dbReference>
<feature type="region of interest" description="Disordered" evidence="15">
    <location>
        <begin position="845"/>
        <end position="924"/>
    </location>
</feature>
<feature type="non-terminal residue" evidence="19">
    <location>
        <position position="1673"/>
    </location>
</feature>
<proteinExistence type="predicted"/>
<dbReference type="GO" id="GO:0007059">
    <property type="term" value="P:chromosome segregation"/>
    <property type="evidence" value="ECO:0007669"/>
    <property type="project" value="TreeGrafter"/>
</dbReference>
<comment type="catalytic activity">
    <reaction evidence="12">
        <text>L-seryl-[protein] + ATP = O-phospho-L-seryl-[protein] + ADP + H(+)</text>
        <dbReference type="Rhea" id="RHEA:17989"/>
        <dbReference type="Rhea" id="RHEA-COMP:9863"/>
        <dbReference type="Rhea" id="RHEA-COMP:11604"/>
        <dbReference type="ChEBI" id="CHEBI:15378"/>
        <dbReference type="ChEBI" id="CHEBI:29999"/>
        <dbReference type="ChEBI" id="CHEBI:30616"/>
        <dbReference type="ChEBI" id="CHEBI:83421"/>
        <dbReference type="ChEBI" id="CHEBI:456216"/>
        <dbReference type="EC" id="2.7.11.1"/>
    </reaction>
</comment>
<dbReference type="CDD" id="cd13990">
    <property type="entry name" value="STKc_TLK"/>
    <property type="match status" value="1"/>
</dbReference>
<dbReference type="PROSITE" id="PS50011">
    <property type="entry name" value="PROTEIN_KINASE_DOM"/>
    <property type="match status" value="1"/>
</dbReference>
<feature type="coiled-coil region" evidence="14">
    <location>
        <begin position="1323"/>
        <end position="1357"/>
    </location>
</feature>
<evidence type="ECO:0000256" key="6">
    <source>
        <dbReference type="ARBA" id="ARBA00022741"/>
    </source>
</evidence>
<dbReference type="InterPro" id="IPR017441">
    <property type="entry name" value="Protein_kinase_ATP_BS"/>
</dbReference>
<feature type="compositionally biased region" description="Gly residues" evidence="15">
    <location>
        <begin position="1217"/>
        <end position="1239"/>
    </location>
</feature>
<dbReference type="InterPro" id="IPR011009">
    <property type="entry name" value="Kinase-like_dom_sf"/>
</dbReference>
<comment type="cofactor">
    <cofactor evidence="1">
        <name>Mg(2+)</name>
        <dbReference type="ChEBI" id="CHEBI:18420"/>
    </cofactor>
</comment>
<dbReference type="InterPro" id="IPR003323">
    <property type="entry name" value="OTU_dom"/>
</dbReference>
<accession>A0A034VUI2</accession>
<evidence type="ECO:0000259" key="18">
    <source>
        <dbReference type="PROSITE" id="PS50802"/>
    </source>
</evidence>
<dbReference type="GO" id="GO:0005524">
    <property type="term" value="F:ATP binding"/>
    <property type="evidence" value="ECO:0007669"/>
    <property type="project" value="UniProtKB-UniRule"/>
</dbReference>
<dbReference type="InterPro" id="IPR049770">
    <property type="entry name" value="OTU_Tudor"/>
</dbReference>
<dbReference type="CDD" id="cd22753">
    <property type="entry name" value="OTU_ALG13-like"/>
    <property type="match status" value="1"/>
</dbReference>
<feature type="compositionally biased region" description="Polar residues" evidence="15">
    <location>
        <begin position="906"/>
        <end position="920"/>
    </location>
</feature>
<feature type="compositionally biased region" description="Low complexity" evidence="15">
    <location>
        <begin position="862"/>
        <end position="887"/>
    </location>
</feature>
<feature type="compositionally biased region" description="Basic and acidic residues" evidence="15">
    <location>
        <begin position="1163"/>
        <end position="1175"/>
    </location>
</feature>
<dbReference type="SUPFAM" id="SSF54001">
    <property type="entry name" value="Cysteine proteinases"/>
    <property type="match status" value="1"/>
</dbReference>
<protein>
    <recommendedName>
        <fullName evidence="3">non-specific serine/threonine protein kinase</fullName>
        <ecNumber evidence="3">2.7.11.1</ecNumber>
    </recommendedName>
</protein>
<feature type="compositionally biased region" description="Low complexity" evidence="15">
    <location>
        <begin position="605"/>
        <end position="625"/>
    </location>
</feature>
<keyword evidence="5" id="KW-0808">Transferase</keyword>
<dbReference type="EMBL" id="GAKP01013230">
    <property type="protein sequence ID" value="JAC45722.1"/>
    <property type="molecule type" value="Transcribed_RNA"/>
</dbReference>
<comment type="subcellular location">
    <subcellularLocation>
        <location evidence="2">Nucleus</location>
    </subcellularLocation>
</comment>
<evidence type="ECO:0000256" key="4">
    <source>
        <dbReference type="ARBA" id="ARBA00022527"/>
    </source>
</evidence>
<comment type="catalytic activity">
    <reaction evidence="11">
        <text>L-threonyl-[protein] + ATP = O-phospho-L-threonyl-[protein] + ADP + H(+)</text>
        <dbReference type="Rhea" id="RHEA:46608"/>
        <dbReference type="Rhea" id="RHEA-COMP:11060"/>
        <dbReference type="Rhea" id="RHEA-COMP:11605"/>
        <dbReference type="ChEBI" id="CHEBI:15378"/>
        <dbReference type="ChEBI" id="CHEBI:30013"/>
        <dbReference type="ChEBI" id="CHEBI:30616"/>
        <dbReference type="ChEBI" id="CHEBI:61977"/>
        <dbReference type="ChEBI" id="CHEBI:456216"/>
        <dbReference type="EC" id="2.7.11.1"/>
    </reaction>
</comment>
<feature type="region of interest" description="Disordered" evidence="15">
    <location>
        <begin position="600"/>
        <end position="625"/>
    </location>
</feature>
<evidence type="ECO:0000256" key="11">
    <source>
        <dbReference type="ARBA" id="ARBA00047899"/>
    </source>
</evidence>
<feature type="compositionally biased region" description="Low complexity" evidence="15">
    <location>
        <begin position="1662"/>
        <end position="1673"/>
    </location>
</feature>
<dbReference type="InterPro" id="IPR002999">
    <property type="entry name" value="Tudor"/>
</dbReference>
<dbReference type="GO" id="GO:0004674">
    <property type="term" value="F:protein serine/threonine kinase activity"/>
    <property type="evidence" value="ECO:0007669"/>
    <property type="project" value="UniProtKB-KW"/>
</dbReference>
<keyword evidence="9 14" id="KW-0175">Coiled coil</keyword>
<dbReference type="GO" id="GO:0035556">
    <property type="term" value="P:intracellular signal transduction"/>
    <property type="evidence" value="ECO:0007669"/>
    <property type="project" value="TreeGrafter"/>
</dbReference>
<feature type="region of interest" description="Disordered" evidence="15">
    <location>
        <begin position="710"/>
        <end position="780"/>
    </location>
</feature>
<feature type="compositionally biased region" description="Polar residues" evidence="15">
    <location>
        <begin position="648"/>
        <end position="667"/>
    </location>
</feature>
<sequence length="1673" mass="186566">MQRQFTSGSRQAPDPFDQFLEENNFYRKHTARDASCLFRVISEQMYDTQLHHLAIRKKCVRYMRKHRDYFAPLVERDLDEYLDDMSKPKTYGTLIELQAVGYMFQRNVLLFEPFNLGNFYSSRSYFNDVFRVFYTPERHFDSVFTCDYIKDAAICQAICYEILYKDLYKLPDVAFAVEHMLHSPTLDAMEYTSENNDDGYCTRIVLTDGRSFHFDLPHETNCILENYELCHFHHTNFPRLSDDLQREMKIHTNCDDYEKSALCKTAESLLPHKYISCVRQLLQEGITPFPYKVAKALDPNMYRNIEFDAWNEQRKEQKLQNWYNGDTNFKVGAKCHVKLCKSENDVYTCHIQEIAVDKGYCIVFIEQLGEKRLVPYESLTPLPPEQFKPWTLPYRFQRHMQKYSSVRLTRHYNYRFKLNGQFASAHEYCAAPLSPNSKSADYVPGIMDSDVSEKDEKQHYVSAASHHRNGCYYKLKQYTHFENFRAHTVEYCAMPLTVEHAPREQESKSGNANATPSHENQTNVAVRTVAPETRIKTESNGQQQQQQQQILTQQQQITPTQQQLQQLQQQHITHHTAQQQQQQQTQSQQQAQPLHSLPNHHHLHQQQSQIPQQHPPHNQQLPHQQQLLPQTHSTLAPPLQQQPAALQHTHSGGHSSNPDSNMSTGSSHSEKDVADMLGSAGIPNQIGILSNNGAPGAMMSNSGIGQDVAGMMGGGAGVSSNQQQQQQQVQHNNMVGRLEKPSRTPTERKRKRKFPHTEDSGGGGAGSGTGSGGNGGNNAGNATIVGAHKASKSSNMIGTGQTLSKTNLSLNIGTSADRCNLAGGKNARLLQHGMDSKKINEYFNKHSVPSSGATNSPMRQHTGGSKSPSAGGGQQQQTPQQQVQNTGNAGGGTSTGAYGMYPPSPQQLNPGGVQTPTSQAPPEFHYHSSVAVNNAAKQQRVAQPQTSNAMVPPQSAIVGVLANNMGGLGAGVVGGPPPPPMGPAPQQHIPATSVATSAQQTLTSGVTSQQLAAVQLNSLQHAGIMPGAMGGMQPPLQPVPASTITKGTQTELSFLEIKERDSEIESSKSKLDEMTRLSDEQKCQIIAHQKLIDQHKSQIAKCIDVVKKLLKEKSSIEKKEARQKCMQNRLRLGQFVTQRVGATFQENWTDGYAFHELTRRQEEISAEREEIDRQKKQLMKKRPAESGRKRNANSNNSQQQNSNSNDSTNIAGCDRLTGGGDSGIGSTAGGGGAGGGSGRGLSRSNSTQAGQTQLLHNGGGSGVGGSSGVGDRLSDRGGGGSSGTGRGDNSGGGDATFLKPDPVSGAYTAQEYYEYDEILKLRQNALKKEDADLQLEMEKLERERNLHIRELKRILNEDQSRFNNHPVLNNRYLLLMLLGKGGFSEVHKAFDLKEQRYVACKVHQLNKDWKEDKKANYIKHALREYNIHKALDHPRVVKLYDVFEIDANSFCTVLEYCDGHDLDFYLKQHKTIPEREARSIIMQVVSALKYLNEIKPPVIHYDLKPGNILLTEGNVCGEIKITDFGLSKVMDDENYNPDHGMDLTSQGAGTYWYLPPECFVVGKNPPKISSKVDVWSVGVIFYQCLYGKKPFGHNQSQATILEENTILKATEVQFSNKPTVSNEAKSFIRGCLAYRKEDRMDVFALARHEYIQPPIPKHGRGQSQLTQQQQQQQ</sequence>
<feature type="domain" description="Tudor" evidence="17">
    <location>
        <begin position="328"/>
        <end position="389"/>
    </location>
</feature>
<feature type="region of interest" description="Disordered" evidence="15">
    <location>
        <begin position="574"/>
        <end position="593"/>
    </location>
</feature>
<evidence type="ECO:0000259" key="17">
    <source>
        <dbReference type="PROSITE" id="PS50304"/>
    </source>
</evidence>
<feature type="region of interest" description="Disordered" evidence="15">
    <location>
        <begin position="502"/>
        <end position="526"/>
    </location>
</feature>
<dbReference type="GO" id="GO:0005634">
    <property type="term" value="C:nucleus"/>
    <property type="evidence" value="ECO:0007669"/>
    <property type="project" value="UniProtKB-SubCell"/>
</dbReference>
<feature type="compositionally biased region" description="Gly residues" evidence="15">
    <location>
        <begin position="1276"/>
        <end position="1294"/>
    </location>
</feature>
<keyword evidence="6 13" id="KW-0547">Nucleotide-binding</keyword>
<feature type="compositionally biased region" description="Polar residues" evidence="15">
    <location>
        <begin position="847"/>
        <end position="859"/>
    </location>
</feature>
<evidence type="ECO:0000256" key="13">
    <source>
        <dbReference type="PROSITE-ProRule" id="PRU10141"/>
    </source>
</evidence>
<evidence type="ECO:0000259" key="16">
    <source>
        <dbReference type="PROSITE" id="PS50011"/>
    </source>
</evidence>
<evidence type="ECO:0000256" key="2">
    <source>
        <dbReference type="ARBA" id="ARBA00004123"/>
    </source>
</evidence>
<evidence type="ECO:0000256" key="5">
    <source>
        <dbReference type="ARBA" id="ARBA00022679"/>
    </source>
</evidence>
<dbReference type="Pfam" id="PF02338">
    <property type="entry name" value="OTU"/>
    <property type="match status" value="1"/>
</dbReference>
<feature type="region of interest" description="Disordered" evidence="15">
    <location>
        <begin position="1653"/>
        <end position="1673"/>
    </location>
</feature>
<evidence type="ECO:0000256" key="15">
    <source>
        <dbReference type="SAM" id="MobiDB-lite"/>
    </source>
</evidence>
<feature type="region of interest" description="Disordered" evidence="15">
    <location>
        <begin position="641"/>
        <end position="671"/>
    </location>
</feature>
<feature type="compositionally biased region" description="Low complexity" evidence="15">
    <location>
        <begin position="1192"/>
        <end position="1209"/>
    </location>
</feature>
<feature type="domain" description="Protein kinase" evidence="16">
    <location>
        <begin position="1372"/>
        <end position="1651"/>
    </location>
</feature>
<evidence type="ECO:0000256" key="12">
    <source>
        <dbReference type="ARBA" id="ARBA00048679"/>
    </source>
</evidence>
<dbReference type="OrthoDB" id="10017659at2759"/>
<keyword evidence="7 19" id="KW-0418">Kinase</keyword>
<dbReference type="InterPro" id="IPR038765">
    <property type="entry name" value="Papain-like_cys_pep_sf"/>
</dbReference>
<feature type="domain" description="OTU" evidence="18">
    <location>
        <begin position="25"/>
        <end position="146"/>
    </location>
</feature>
<evidence type="ECO:0000256" key="7">
    <source>
        <dbReference type="ARBA" id="ARBA00022777"/>
    </source>
</evidence>
<evidence type="ECO:0000256" key="10">
    <source>
        <dbReference type="ARBA" id="ARBA00023242"/>
    </source>
</evidence>
<dbReference type="PROSITE" id="PS00108">
    <property type="entry name" value="PROTEIN_KINASE_ST"/>
    <property type="match status" value="1"/>
</dbReference>
<evidence type="ECO:0000313" key="19">
    <source>
        <dbReference type="EMBL" id="JAC45722.1"/>
    </source>
</evidence>
<keyword evidence="10" id="KW-0539">Nucleus</keyword>
<feature type="compositionally biased region" description="Basic and acidic residues" evidence="15">
    <location>
        <begin position="737"/>
        <end position="747"/>
    </location>
</feature>
<dbReference type="Gene3D" id="1.10.510.10">
    <property type="entry name" value="Transferase(Phosphotransferase) domain 1"/>
    <property type="match status" value="1"/>
</dbReference>
<evidence type="ECO:0000256" key="1">
    <source>
        <dbReference type="ARBA" id="ARBA00001946"/>
    </source>
</evidence>
<evidence type="ECO:0000256" key="9">
    <source>
        <dbReference type="ARBA" id="ARBA00023054"/>
    </source>
</evidence>
<dbReference type="InterPro" id="IPR049769">
    <property type="entry name" value="OTU_OTU"/>
</dbReference>
<feature type="binding site" evidence="13">
    <location>
        <position position="1401"/>
    </location>
    <ligand>
        <name>ATP</name>
        <dbReference type="ChEBI" id="CHEBI:30616"/>
    </ligand>
</feature>
<keyword evidence="4" id="KW-0723">Serine/threonine-protein kinase</keyword>
<dbReference type="PROSITE" id="PS00107">
    <property type="entry name" value="PROTEIN_KINASE_ATP"/>
    <property type="match status" value="1"/>
</dbReference>
<dbReference type="SUPFAM" id="SSF56112">
    <property type="entry name" value="Protein kinase-like (PK-like)"/>
    <property type="match status" value="1"/>
</dbReference>
<dbReference type="PANTHER" id="PTHR22974:SF23">
    <property type="entry name" value="TOUSLED-LIKE KINASE, ISOFORM G"/>
    <property type="match status" value="1"/>
</dbReference>
<dbReference type="Gene3D" id="3.90.70.80">
    <property type="match status" value="1"/>
</dbReference>
<dbReference type="PROSITE" id="PS50802">
    <property type="entry name" value="OTU"/>
    <property type="match status" value="1"/>
</dbReference>
<dbReference type="InterPro" id="IPR008271">
    <property type="entry name" value="Ser/Thr_kinase_AS"/>
</dbReference>
<dbReference type="EC" id="2.7.11.1" evidence="3"/>
<feature type="compositionally biased region" description="Gly residues" evidence="15">
    <location>
        <begin position="760"/>
        <end position="778"/>
    </location>
</feature>
<feature type="compositionally biased region" description="Polar residues" evidence="15">
    <location>
        <begin position="508"/>
        <end position="525"/>
    </location>
</feature>
<feature type="region of interest" description="Disordered" evidence="15">
    <location>
        <begin position="1163"/>
        <end position="1301"/>
    </location>
</feature>
<feature type="compositionally biased region" description="Low complexity" evidence="15">
    <location>
        <begin position="718"/>
        <end position="730"/>
    </location>
</feature>
<dbReference type="SMART" id="SM00220">
    <property type="entry name" value="S_TKc"/>
    <property type="match status" value="1"/>
</dbReference>
<evidence type="ECO:0000256" key="3">
    <source>
        <dbReference type="ARBA" id="ARBA00012513"/>
    </source>
</evidence>
<feature type="compositionally biased region" description="Gly residues" evidence="15">
    <location>
        <begin position="1257"/>
        <end position="1268"/>
    </location>
</feature>
<evidence type="ECO:0000256" key="14">
    <source>
        <dbReference type="SAM" id="Coils"/>
    </source>
</evidence>
<keyword evidence="8 13" id="KW-0067">ATP-binding</keyword>
<feature type="compositionally biased region" description="Polar residues" evidence="15">
    <location>
        <begin position="1245"/>
        <end position="1255"/>
    </location>
</feature>
<name>A0A034VUI2_BACDO</name>
<dbReference type="FunFam" id="1.10.510.10:FF:000037">
    <property type="entry name" value="Serine/threonine-protein kinase tousled-like 2"/>
    <property type="match status" value="1"/>
</dbReference>